<reference evidence="1 2" key="1">
    <citation type="submission" date="2020-08" db="EMBL/GenBank/DDBJ databases">
        <title>Genomic Encyclopedia of Type Strains, Phase IV (KMG-IV): sequencing the most valuable type-strain genomes for metagenomic binning, comparative biology and taxonomic classification.</title>
        <authorList>
            <person name="Goeker M."/>
        </authorList>
    </citation>
    <scope>NUCLEOTIDE SEQUENCE [LARGE SCALE GENOMIC DNA]</scope>
    <source>
        <strain evidence="1 2">DSM 22336</strain>
    </source>
</reference>
<comment type="caution">
    <text evidence="1">The sequence shown here is derived from an EMBL/GenBank/DDBJ whole genome shotgun (WGS) entry which is preliminary data.</text>
</comment>
<proteinExistence type="predicted"/>
<evidence type="ECO:0000313" key="2">
    <source>
        <dbReference type="Proteomes" id="UP000555393"/>
    </source>
</evidence>
<dbReference type="AlphaFoldDB" id="A0A841LVN6"/>
<dbReference type="EMBL" id="JACIIU010000008">
    <property type="protein sequence ID" value="MBB6261386.1"/>
    <property type="molecule type" value="Genomic_DNA"/>
</dbReference>
<evidence type="ECO:0000313" key="1">
    <source>
        <dbReference type="EMBL" id="MBB6261386.1"/>
    </source>
</evidence>
<name>A0A841LVN6_9HYPH</name>
<gene>
    <name evidence="1" type="ORF">FHS77_001941</name>
</gene>
<organism evidence="1 2">
    <name type="scientific">Paenochrobactrum gallinarii</name>
    <dbReference type="NCBI Taxonomy" id="643673"/>
    <lineage>
        <taxon>Bacteria</taxon>
        <taxon>Pseudomonadati</taxon>
        <taxon>Pseudomonadota</taxon>
        <taxon>Alphaproteobacteria</taxon>
        <taxon>Hyphomicrobiales</taxon>
        <taxon>Brucellaceae</taxon>
        <taxon>Paenochrobactrum</taxon>
    </lineage>
</organism>
<sequence>MFDIEFDLSGEKDGLAQLGEVMGQAAIPFEGGGVFSNGDRVIAHFLFKNGEAAWAAAEAANIRVVAMQRPLIRKLKQGTPGQLGAIARALSDADVRILTQYSDHYNQLILICVDFEKADTATCEWAVE</sequence>
<dbReference type="Proteomes" id="UP000555393">
    <property type="component" value="Unassembled WGS sequence"/>
</dbReference>
<keyword evidence="2" id="KW-1185">Reference proteome</keyword>
<accession>A0A841LVN6</accession>
<protein>
    <recommendedName>
        <fullName evidence="3">Amino acid-binding ACT domain-containing protein</fullName>
    </recommendedName>
</protein>
<evidence type="ECO:0008006" key="3">
    <source>
        <dbReference type="Google" id="ProtNLM"/>
    </source>
</evidence>
<dbReference type="RefSeq" id="WP_184222701.1">
    <property type="nucleotide sequence ID" value="NZ_JACIIU010000008.1"/>
</dbReference>